<sequence>MDPLYHSSLVLLLLLLQLQLQLWRTTTTTTINSYSSHHLFLVAVACNSATATEAGIQTRRGKARTEFQQLSLFFSPLAPFPSCWTPKIESTSCKLCPRSLPSPKGMTLLSSSVAISCWIILKSLNCVLS</sequence>
<organism evidence="2 3">
    <name type="scientific">Crotalaria pallida</name>
    <name type="common">Smooth rattlebox</name>
    <name type="synonym">Crotalaria striata</name>
    <dbReference type="NCBI Taxonomy" id="3830"/>
    <lineage>
        <taxon>Eukaryota</taxon>
        <taxon>Viridiplantae</taxon>
        <taxon>Streptophyta</taxon>
        <taxon>Embryophyta</taxon>
        <taxon>Tracheophyta</taxon>
        <taxon>Spermatophyta</taxon>
        <taxon>Magnoliopsida</taxon>
        <taxon>eudicotyledons</taxon>
        <taxon>Gunneridae</taxon>
        <taxon>Pentapetalae</taxon>
        <taxon>rosids</taxon>
        <taxon>fabids</taxon>
        <taxon>Fabales</taxon>
        <taxon>Fabaceae</taxon>
        <taxon>Papilionoideae</taxon>
        <taxon>50 kb inversion clade</taxon>
        <taxon>genistoids sensu lato</taxon>
        <taxon>core genistoids</taxon>
        <taxon>Crotalarieae</taxon>
        <taxon>Crotalaria</taxon>
    </lineage>
</organism>
<comment type="caution">
    <text evidence="2">The sequence shown here is derived from an EMBL/GenBank/DDBJ whole genome shotgun (WGS) entry which is preliminary data.</text>
</comment>
<evidence type="ECO:0000256" key="1">
    <source>
        <dbReference type="SAM" id="SignalP"/>
    </source>
</evidence>
<keyword evidence="1" id="KW-0732">Signal</keyword>
<evidence type="ECO:0000313" key="2">
    <source>
        <dbReference type="EMBL" id="KAK7284013.1"/>
    </source>
</evidence>
<proteinExistence type="predicted"/>
<feature type="signal peptide" evidence="1">
    <location>
        <begin position="1"/>
        <end position="28"/>
    </location>
</feature>
<name>A0AAN9P2E6_CROPI</name>
<reference evidence="2 3" key="1">
    <citation type="submission" date="2024-01" db="EMBL/GenBank/DDBJ databases">
        <title>The genomes of 5 underutilized Papilionoideae crops provide insights into root nodulation and disease resistanc.</title>
        <authorList>
            <person name="Yuan L."/>
        </authorList>
    </citation>
    <scope>NUCLEOTIDE SEQUENCE [LARGE SCALE GENOMIC DNA]</scope>
    <source>
        <strain evidence="2">ZHUSHIDOU_FW_LH</strain>
        <tissue evidence="2">Leaf</tissue>
    </source>
</reference>
<protein>
    <recommendedName>
        <fullName evidence="4">Secreted protein</fullName>
    </recommendedName>
</protein>
<keyword evidence="3" id="KW-1185">Reference proteome</keyword>
<dbReference type="Proteomes" id="UP001372338">
    <property type="component" value="Unassembled WGS sequence"/>
</dbReference>
<gene>
    <name evidence="2" type="ORF">RIF29_13764</name>
</gene>
<evidence type="ECO:0008006" key="4">
    <source>
        <dbReference type="Google" id="ProtNLM"/>
    </source>
</evidence>
<dbReference type="AlphaFoldDB" id="A0AAN9P2E6"/>
<accession>A0AAN9P2E6</accession>
<evidence type="ECO:0000313" key="3">
    <source>
        <dbReference type="Proteomes" id="UP001372338"/>
    </source>
</evidence>
<feature type="chain" id="PRO_5042901865" description="Secreted protein" evidence="1">
    <location>
        <begin position="29"/>
        <end position="129"/>
    </location>
</feature>
<dbReference type="EMBL" id="JAYWIO010000002">
    <property type="protein sequence ID" value="KAK7284013.1"/>
    <property type="molecule type" value="Genomic_DNA"/>
</dbReference>